<evidence type="ECO:0000313" key="2">
    <source>
        <dbReference type="EMBL" id="TCS60056.1"/>
    </source>
</evidence>
<dbReference type="Proteomes" id="UP000295696">
    <property type="component" value="Unassembled WGS sequence"/>
</dbReference>
<sequence length="294" mass="31428">MKIATAAYPLDLLDGWDAYAAKLTGWVEKAVAAGAELLVFPEYGGMELATLAGPEGLKDLETSLRTASDFVPKADALHSDLARRHGVYIVAGSAPVFDPELGNRPVNRARFFAPSGAMAAQDKQIMTRYEREVADIIPGRPLRLFETGLGRIGILICYDAEFPLLGRALAEADLLLVPSCTEALSGHSRVRIGAMARALESQCVSVLSCVVGEAPWSDLVDVSVGKGGVFGPPDVGFPETGEISEGVLDHPGWTYAEVDPAAIAHVRRDGVVLNRAHWPEQAGRDASITIEQLR</sequence>
<dbReference type="AlphaFoldDB" id="A0A4R3J5F9"/>
<dbReference type="EMBL" id="SLZU01000016">
    <property type="protein sequence ID" value="TCS60056.1"/>
    <property type="molecule type" value="Genomic_DNA"/>
</dbReference>
<keyword evidence="3" id="KW-1185">Reference proteome</keyword>
<dbReference type="PANTHER" id="PTHR23088:SF50">
    <property type="entry name" value="HYDROLASE YHCX"/>
    <property type="match status" value="1"/>
</dbReference>
<proteinExistence type="predicted"/>
<dbReference type="OrthoDB" id="9811121at2"/>
<comment type="caution">
    <text evidence="2">The sequence shown here is derived from an EMBL/GenBank/DDBJ whole genome shotgun (WGS) entry which is preliminary data.</text>
</comment>
<feature type="domain" description="CN hydrolase" evidence="1">
    <location>
        <begin position="1"/>
        <end position="260"/>
    </location>
</feature>
<dbReference type="Gene3D" id="3.60.110.10">
    <property type="entry name" value="Carbon-nitrogen hydrolase"/>
    <property type="match status" value="1"/>
</dbReference>
<evidence type="ECO:0000313" key="3">
    <source>
        <dbReference type="Proteomes" id="UP000295696"/>
    </source>
</evidence>
<dbReference type="InterPro" id="IPR036526">
    <property type="entry name" value="C-N_Hydrolase_sf"/>
</dbReference>
<dbReference type="GO" id="GO:0016787">
    <property type="term" value="F:hydrolase activity"/>
    <property type="evidence" value="ECO:0007669"/>
    <property type="project" value="UniProtKB-KW"/>
</dbReference>
<accession>A0A4R3J5F9</accession>
<name>A0A4R3J5F9_9RHOB</name>
<protein>
    <submittedName>
        <fullName evidence="2">Putative amidohydrolase</fullName>
    </submittedName>
</protein>
<dbReference type="CDD" id="cd07574">
    <property type="entry name" value="nitrilase_Rim1_like"/>
    <property type="match status" value="1"/>
</dbReference>
<gene>
    <name evidence="2" type="ORF">EDD52_11666</name>
</gene>
<organism evidence="2 3">
    <name type="scientific">Primorskyibacter sedentarius</name>
    <dbReference type="NCBI Taxonomy" id="745311"/>
    <lineage>
        <taxon>Bacteria</taxon>
        <taxon>Pseudomonadati</taxon>
        <taxon>Pseudomonadota</taxon>
        <taxon>Alphaproteobacteria</taxon>
        <taxon>Rhodobacterales</taxon>
        <taxon>Roseobacteraceae</taxon>
        <taxon>Primorskyibacter</taxon>
    </lineage>
</organism>
<dbReference type="Pfam" id="PF00795">
    <property type="entry name" value="CN_hydrolase"/>
    <property type="match status" value="1"/>
</dbReference>
<dbReference type="SUPFAM" id="SSF56317">
    <property type="entry name" value="Carbon-nitrogen hydrolase"/>
    <property type="match status" value="1"/>
</dbReference>
<keyword evidence="2" id="KW-0378">Hydrolase</keyword>
<dbReference type="PROSITE" id="PS50263">
    <property type="entry name" value="CN_HYDROLASE"/>
    <property type="match status" value="1"/>
</dbReference>
<reference evidence="2 3" key="1">
    <citation type="submission" date="2019-03" db="EMBL/GenBank/DDBJ databases">
        <title>Genomic Encyclopedia of Type Strains, Phase IV (KMG-IV): sequencing the most valuable type-strain genomes for metagenomic binning, comparative biology and taxonomic classification.</title>
        <authorList>
            <person name="Goeker M."/>
        </authorList>
    </citation>
    <scope>NUCLEOTIDE SEQUENCE [LARGE SCALE GENOMIC DNA]</scope>
    <source>
        <strain evidence="2 3">DSM 104836</strain>
    </source>
</reference>
<dbReference type="RefSeq" id="WP_132247521.1">
    <property type="nucleotide sequence ID" value="NZ_SLZU01000016.1"/>
</dbReference>
<evidence type="ECO:0000259" key="1">
    <source>
        <dbReference type="PROSITE" id="PS50263"/>
    </source>
</evidence>
<dbReference type="PANTHER" id="PTHR23088">
    <property type="entry name" value="NITRILASE-RELATED"/>
    <property type="match status" value="1"/>
</dbReference>
<dbReference type="InterPro" id="IPR003010">
    <property type="entry name" value="C-N_Hydrolase"/>
</dbReference>